<organism evidence="2">
    <name type="scientific">viral metagenome</name>
    <dbReference type="NCBI Taxonomy" id="1070528"/>
    <lineage>
        <taxon>unclassified sequences</taxon>
        <taxon>metagenomes</taxon>
        <taxon>organismal metagenomes</taxon>
    </lineage>
</organism>
<dbReference type="EMBL" id="MN738808">
    <property type="protein sequence ID" value="QHS84480.1"/>
    <property type="molecule type" value="Genomic_DNA"/>
</dbReference>
<keyword evidence="1" id="KW-1133">Transmembrane helix</keyword>
<evidence type="ECO:0000313" key="2">
    <source>
        <dbReference type="EMBL" id="QHS84480.1"/>
    </source>
</evidence>
<dbReference type="AlphaFoldDB" id="A0A6C0AYU1"/>
<keyword evidence="1" id="KW-0472">Membrane</keyword>
<keyword evidence="1" id="KW-0812">Transmembrane</keyword>
<protein>
    <submittedName>
        <fullName evidence="2">Uncharacterized protein</fullName>
    </submittedName>
</protein>
<feature type="transmembrane region" description="Helical" evidence="1">
    <location>
        <begin position="130"/>
        <end position="148"/>
    </location>
</feature>
<evidence type="ECO:0000256" key="1">
    <source>
        <dbReference type="SAM" id="Phobius"/>
    </source>
</evidence>
<accession>A0A6C0AYU1</accession>
<name>A0A6C0AYU1_9ZZZZ</name>
<reference evidence="2" key="1">
    <citation type="journal article" date="2020" name="Nature">
        <title>Giant virus diversity and host interactions through global metagenomics.</title>
        <authorList>
            <person name="Schulz F."/>
            <person name="Roux S."/>
            <person name="Paez-Espino D."/>
            <person name="Jungbluth S."/>
            <person name="Walsh D.A."/>
            <person name="Denef V.J."/>
            <person name="McMahon K.D."/>
            <person name="Konstantinidis K.T."/>
            <person name="Eloe-Fadrosh E.A."/>
            <person name="Kyrpides N.C."/>
            <person name="Woyke T."/>
        </authorList>
    </citation>
    <scope>NUCLEOTIDE SEQUENCE</scope>
    <source>
        <strain evidence="2">GVMAG-S-ERX556022-25</strain>
    </source>
</reference>
<proteinExistence type="predicted"/>
<sequence>MINPIIYRVSASLCGGLSILPLDVIQTKTLSTNNVKFKFRETKWLILLPVVFAIQNSVFDNITFINNKSIKGAIAGLISSPFFIFTEIKKYQSRLGILPKYKIFVFWITLRQTIVFLTLYTFIIKNAIKSNFYAALLANLIGFPFKLLSMKNSYDNIKLDFNSIKYSAFIEITKSAIGDGITLFLIYNFKYSPLKKLNDF</sequence>
<feature type="transmembrane region" description="Helical" evidence="1">
    <location>
        <begin position="70"/>
        <end position="89"/>
    </location>
</feature>
<feature type="transmembrane region" description="Helical" evidence="1">
    <location>
        <begin position="101"/>
        <end position="124"/>
    </location>
</feature>